<protein>
    <submittedName>
        <fullName evidence="2">Homing endonuclease</fullName>
    </submittedName>
</protein>
<accession>A0A4P9YZ22</accession>
<name>A0A4P9YZ22_9FUNG</name>
<feature type="domain" description="Homing endonuclease LAGLIDADG" evidence="1">
    <location>
        <begin position="12"/>
        <end position="109"/>
    </location>
</feature>
<dbReference type="InterPro" id="IPR004860">
    <property type="entry name" value="LAGLIDADG_dom"/>
</dbReference>
<evidence type="ECO:0000259" key="1">
    <source>
        <dbReference type="Pfam" id="PF00961"/>
    </source>
</evidence>
<keyword evidence="2" id="KW-0255">Endonuclease</keyword>
<evidence type="ECO:0000313" key="3">
    <source>
        <dbReference type="Proteomes" id="UP000278143"/>
    </source>
</evidence>
<dbReference type="GO" id="GO:0004519">
    <property type="term" value="F:endonuclease activity"/>
    <property type="evidence" value="ECO:0007669"/>
    <property type="project" value="UniProtKB-KW"/>
</dbReference>
<evidence type="ECO:0000313" key="2">
    <source>
        <dbReference type="EMBL" id="RKP24280.1"/>
    </source>
</evidence>
<dbReference type="PANTHER" id="PTHR36181">
    <property type="entry name" value="INTRON-ENCODED ENDONUCLEASE AI3-RELATED"/>
    <property type="match status" value="1"/>
</dbReference>
<keyword evidence="3" id="KW-1185">Reference proteome</keyword>
<dbReference type="Pfam" id="PF00961">
    <property type="entry name" value="LAGLIDADG_1"/>
    <property type="match status" value="2"/>
</dbReference>
<dbReference type="InterPro" id="IPR027434">
    <property type="entry name" value="Homing_endonucl"/>
</dbReference>
<dbReference type="InterPro" id="IPR051289">
    <property type="entry name" value="LAGLIDADG_Endonuclease"/>
</dbReference>
<dbReference type="EMBL" id="KZ990330">
    <property type="protein sequence ID" value="RKP24280.1"/>
    <property type="molecule type" value="Genomic_DNA"/>
</dbReference>
<dbReference type="PANTHER" id="PTHR36181:SF4">
    <property type="entry name" value="LAGLIDADG ENDONUCLEASE"/>
    <property type="match status" value="1"/>
</dbReference>
<keyword evidence="2" id="KW-0540">Nuclease</keyword>
<reference evidence="3" key="1">
    <citation type="journal article" date="2018" name="Nat. Microbiol.">
        <title>Leveraging single-cell genomics to expand the fungal tree of life.</title>
        <authorList>
            <person name="Ahrendt S.R."/>
            <person name="Quandt C.A."/>
            <person name="Ciobanu D."/>
            <person name="Clum A."/>
            <person name="Salamov A."/>
            <person name="Andreopoulos B."/>
            <person name="Cheng J.F."/>
            <person name="Woyke T."/>
            <person name="Pelin A."/>
            <person name="Henrissat B."/>
            <person name="Reynolds N.K."/>
            <person name="Benny G.L."/>
            <person name="Smith M.E."/>
            <person name="James T.Y."/>
            <person name="Grigoriev I.V."/>
        </authorList>
    </citation>
    <scope>NUCLEOTIDE SEQUENCE [LARGE SCALE GENOMIC DNA]</scope>
    <source>
        <strain evidence="3">Benny S71-1</strain>
    </source>
</reference>
<keyword evidence="2" id="KW-0378">Hydrolase</keyword>
<proteinExistence type="predicted"/>
<gene>
    <name evidence="2" type="ORF">SYNPS1DRAFT_17443</name>
</gene>
<dbReference type="GO" id="GO:0005739">
    <property type="term" value="C:mitochondrion"/>
    <property type="evidence" value="ECO:0007669"/>
    <property type="project" value="UniProtKB-ARBA"/>
</dbReference>
<dbReference type="SUPFAM" id="SSF55608">
    <property type="entry name" value="Homing endonucleases"/>
    <property type="match status" value="2"/>
</dbReference>
<feature type="domain" description="Homing endonuclease LAGLIDADG" evidence="1">
    <location>
        <begin position="179"/>
        <end position="274"/>
    </location>
</feature>
<dbReference type="Gene3D" id="3.10.28.10">
    <property type="entry name" value="Homing endonucleases"/>
    <property type="match status" value="2"/>
</dbReference>
<organism evidence="2 3">
    <name type="scientific">Syncephalis pseudoplumigaleata</name>
    <dbReference type="NCBI Taxonomy" id="1712513"/>
    <lineage>
        <taxon>Eukaryota</taxon>
        <taxon>Fungi</taxon>
        <taxon>Fungi incertae sedis</taxon>
        <taxon>Zoopagomycota</taxon>
        <taxon>Zoopagomycotina</taxon>
        <taxon>Zoopagomycetes</taxon>
        <taxon>Zoopagales</taxon>
        <taxon>Piptocephalidaceae</taxon>
        <taxon>Syncephalis</taxon>
    </lineage>
</organism>
<dbReference type="OrthoDB" id="5412286at2759"/>
<dbReference type="Proteomes" id="UP000278143">
    <property type="component" value="Unassembled WGS sequence"/>
</dbReference>
<sequence length="319" mass="37156">NSTNSYIDPNYISGLTQSDGSFFVTIAKNSKSKFGLRIRPTFSITQDLDSLPVLEKIKNYFNCGYITINQKTYSAEFVVKSIPDLQNIIIPHFNKYPVFLSKQSSFLTMVLIIDILVNKAHYDKNVFGKMIKLIFSMNEVTNRTIDQERSLFEFIGIDYYDYQIEKPNIIDYPLNDQFLIGLIDGDGSFNISFKANKKIQFGFHITQDQASLNLLKKIQDLFNCGSINEKKTANYIRYQIDDINLIYTVLIPFIDKYIFHTNKAIHYNIFKEVCHLIYNNNNPSDNDLLKIIDLAYNMNKDGKRRKITKEEYIAKYFVN</sequence>
<dbReference type="AlphaFoldDB" id="A0A4P9YZ22"/>
<feature type="non-terminal residue" evidence="2">
    <location>
        <position position="1"/>
    </location>
</feature>